<evidence type="ECO:0000256" key="1">
    <source>
        <dbReference type="ARBA" id="ARBA00022553"/>
    </source>
</evidence>
<dbReference type="AlphaFoldDB" id="A0A7S1M615"/>
<dbReference type="PANTHER" id="PTHR44591:SF14">
    <property type="entry name" value="PROTEIN PILG"/>
    <property type="match status" value="1"/>
</dbReference>
<evidence type="ECO:0000313" key="5">
    <source>
        <dbReference type="EMBL" id="CAD9122798.1"/>
    </source>
</evidence>
<dbReference type="InterPro" id="IPR011006">
    <property type="entry name" value="CheY-like_superfamily"/>
</dbReference>
<dbReference type="SMART" id="SM00448">
    <property type="entry name" value="REC"/>
    <property type="match status" value="1"/>
</dbReference>
<protein>
    <recommendedName>
        <fullName evidence="4">Response regulatory domain-containing protein</fullName>
    </recommendedName>
</protein>
<keyword evidence="1 3" id="KW-0597">Phosphoprotein</keyword>
<feature type="domain" description="Response regulatory" evidence="4">
    <location>
        <begin position="11"/>
        <end position="138"/>
    </location>
</feature>
<organism evidence="5">
    <name type="scientific">Alexandrium catenella</name>
    <name type="common">Red tide dinoflagellate</name>
    <name type="synonym">Gonyaulax catenella</name>
    <dbReference type="NCBI Taxonomy" id="2925"/>
    <lineage>
        <taxon>Eukaryota</taxon>
        <taxon>Sar</taxon>
        <taxon>Alveolata</taxon>
        <taxon>Dinophyceae</taxon>
        <taxon>Gonyaulacales</taxon>
        <taxon>Pyrocystaceae</taxon>
        <taxon>Alexandrium</taxon>
    </lineage>
</organism>
<dbReference type="InterPro" id="IPR001789">
    <property type="entry name" value="Sig_transdc_resp-reg_receiver"/>
</dbReference>
<proteinExistence type="predicted"/>
<accession>A0A7S1M615</accession>
<evidence type="ECO:0000259" key="4">
    <source>
        <dbReference type="PROSITE" id="PS50110"/>
    </source>
</evidence>
<reference evidence="5" key="1">
    <citation type="submission" date="2021-01" db="EMBL/GenBank/DDBJ databases">
        <authorList>
            <person name="Corre E."/>
            <person name="Pelletier E."/>
            <person name="Niang G."/>
            <person name="Scheremetjew M."/>
            <person name="Finn R."/>
            <person name="Kale V."/>
            <person name="Holt S."/>
            <person name="Cochrane G."/>
            <person name="Meng A."/>
            <person name="Brown T."/>
            <person name="Cohen L."/>
        </authorList>
    </citation>
    <scope>NUCLEOTIDE SEQUENCE</scope>
    <source>
        <strain evidence="5">OF101</strain>
    </source>
</reference>
<dbReference type="Gene3D" id="3.40.50.2300">
    <property type="match status" value="1"/>
</dbReference>
<dbReference type="EMBL" id="HBGE01030111">
    <property type="protein sequence ID" value="CAD9122798.1"/>
    <property type="molecule type" value="Transcribed_RNA"/>
</dbReference>
<evidence type="ECO:0000256" key="3">
    <source>
        <dbReference type="PROSITE-ProRule" id="PRU00169"/>
    </source>
</evidence>
<evidence type="ECO:0000256" key="2">
    <source>
        <dbReference type="ARBA" id="ARBA00023012"/>
    </source>
</evidence>
<dbReference type="GO" id="GO:0000160">
    <property type="term" value="P:phosphorelay signal transduction system"/>
    <property type="evidence" value="ECO:0007669"/>
    <property type="project" value="UniProtKB-KW"/>
</dbReference>
<dbReference type="SUPFAM" id="SSF52172">
    <property type="entry name" value="CheY-like"/>
    <property type="match status" value="1"/>
</dbReference>
<dbReference type="PROSITE" id="PS50110">
    <property type="entry name" value="RESPONSE_REGULATORY"/>
    <property type="match status" value="1"/>
</dbReference>
<gene>
    <name evidence="5" type="ORF">ACAT0790_LOCUS18129</name>
</gene>
<dbReference type="PANTHER" id="PTHR44591">
    <property type="entry name" value="STRESS RESPONSE REGULATOR PROTEIN 1"/>
    <property type="match status" value="1"/>
</dbReference>
<name>A0A7S1M615_ALECA</name>
<dbReference type="InterPro" id="IPR050595">
    <property type="entry name" value="Bact_response_regulator"/>
</dbReference>
<sequence>MSDDFERTKLSVIYAEDEFVFREITVPAIKRARISEEHLYIAEDGAEALEYLAKIQDSPHLPLLMILDVRMPNMDGIQCAQKVQEMVRAQSLRRVPYMVCCSAGVREVSFKDEQGVFQIVLPKPFGNKEVELCIKALAEWWAQQAPCKAASTSADAAGGTPKPASVDVKCLDMVLADDEPICRMAVCASLTQVGVQEDCLHEVEDEDELVAEIQDIQARKPDAPILLFVGSSGWLRELIQKCPLGGKRKLYSVCTSVDSDRVQASLSTFTPEASDVSFNAFLPRQFTQANIVKVLDECQSWLGES</sequence>
<feature type="modified residue" description="4-aspartylphosphate" evidence="3">
    <location>
        <position position="68"/>
    </location>
</feature>
<keyword evidence="2" id="KW-0902">Two-component regulatory system</keyword>